<keyword evidence="2" id="KW-1185">Reference proteome</keyword>
<dbReference type="AlphaFoldDB" id="A0A1J7J0Z9"/>
<dbReference type="InParanoid" id="A0A1J7J0Z9"/>
<protein>
    <submittedName>
        <fullName evidence="1">Uncharacterized protein</fullName>
    </submittedName>
</protein>
<proteinExistence type="predicted"/>
<evidence type="ECO:0000313" key="1">
    <source>
        <dbReference type="EMBL" id="OIW33719.1"/>
    </source>
</evidence>
<reference evidence="1 2" key="1">
    <citation type="submission" date="2016-10" db="EMBL/GenBank/DDBJ databases">
        <title>Draft genome sequence of Coniochaeta ligniaria NRRL30616, a lignocellulolytic fungus for bioabatement of inhibitors in plant biomass hydrolysates.</title>
        <authorList>
            <consortium name="DOE Joint Genome Institute"/>
            <person name="Jimenez D.J."/>
            <person name="Hector R.E."/>
            <person name="Riley R."/>
            <person name="Sun H."/>
            <person name="Grigoriev I.V."/>
            <person name="Van Elsas J.D."/>
            <person name="Nichols N.N."/>
        </authorList>
    </citation>
    <scope>NUCLEOTIDE SEQUENCE [LARGE SCALE GENOMIC DNA]</scope>
    <source>
        <strain evidence="1 2">NRRL 30616</strain>
    </source>
</reference>
<dbReference type="Proteomes" id="UP000182658">
    <property type="component" value="Unassembled WGS sequence"/>
</dbReference>
<sequence>MMGDFFGLGCAARGLVRVGQKHDRGEGLSATGTARTSGFWHFALSGPHIQNVASLKYMTYILPVNGSRGTSYSLVPLTHRTSDSTLVPTSVEACRKESYLPDMLRQTPKSANMPCKCLKVTANDAYSESDVLRTLPCDYLPYLPTLGYCVLSTDQYHDFFKPKVQT</sequence>
<dbReference type="EMBL" id="KV875094">
    <property type="protein sequence ID" value="OIW33719.1"/>
    <property type="molecule type" value="Genomic_DNA"/>
</dbReference>
<evidence type="ECO:0000313" key="2">
    <source>
        <dbReference type="Proteomes" id="UP000182658"/>
    </source>
</evidence>
<name>A0A1J7J0Z9_9PEZI</name>
<accession>A0A1J7J0Z9</accession>
<gene>
    <name evidence="1" type="ORF">CONLIGDRAFT_640817</name>
</gene>
<organism evidence="1 2">
    <name type="scientific">Coniochaeta ligniaria NRRL 30616</name>
    <dbReference type="NCBI Taxonomy" id="1408157"/>
    <lineage>
        <taxon>Eukaryota</taxon>
        <taxon>Fungi</taxon>
        <taxon>Dikarya</taxon>
        <taxon>Ascomycota</taxon>
        <taxon>Pezizomycotina</taxon>
        <taxon>Sordariomycetes</taxon>
        <taxon>Sordariomycetidae</taxon>
        <taxon>Coniochaetales</taxon>
        <taxon>Coniochaetaceae</taxon>
        <taxon>Coniochaeta</taxon>
    </lineage>
</organism>